<dbReference type="NCBIfam" id="TIGR01297">
    <property type="entry name" value="CDF"/>
    <property type="match status" value="1"/>
</dbReference>
<protein>
    <submittedName>
        <fullName evidence="9">CDF family Co(II)/Ni(II) efflux transporter DmeF</fullName>
    </submittedName>
</protein>
<dbReference type="GO" id="GO:0006882">
    <property type="term" value="P:intracellular zinc ion homeostasis"/>
    <property type="evidence" value="ECO:0007669"/>
    <property type="project" value="InterPro"/>
</dbReference>
<feature type="domain" description="Cation efflux protein transmembrane" evidence="8">
    <location>
        <begin position="14"/>
        <end position="222"/>
    </location>
</feature>
<evidence type="ECO:0000313" key="9">
    <source>
        <dbReference type="EMBL" id="MBO8431237.1"/>
    </source>
</evidence>
<organism evidence="9 10">
    <name type="scientific">Candidatus Scatousia excrementipullorum</name>
    <dbReference type="NCBI Taxonomy" id="2840936"/>
    <lineage>
        <taxon>Bacteria</taxon>
        <taxon>Candidatus Scatousia</taxon>
    </lineage>
</organism>
<dbReference type="GO" id="GO:0005385">
    <property type="term" value="F:zinc ion transmembrane transporter activity"/>
    <property type="evidence" value="ECO:0007669"/>
    <property type="project" value="InterPro"/>
</dbReference>
<feature type="transmembrane region" description="Helical" evidence="7">
    <location>
        <begin position="46"/>
        <end position="67"/>
    </location>
</feature>
<feature type="transmembrane region" description="Helical" evidence="7">
    <location>
        <begin position="12"/>
        <end position="34"/>
    </location>
</feature>
<dbReference type="InterPro" id="IPR027469">
    <property type="entry name" value="Cation_efflux_TMD_sf"/>
</dbReference>
<feature type="transmembrane region" description="Helical" evidence="7">
    <location>
        <begin position="79"/>
        <end position="100"/>
    </location>
</feature>
<comment type="caution">
    <text evidence="9">The sequence shown here is derived from an EMBL/GenBank/DDBJ whole genome shotgun (WGS) entry which is preliminary data.</text>
</comment>
<dbReference type="InterPro" id="IPR045316">
    <property type="entry name" value="Msc2-like"/>
</dbReference>
<accession>A0A9D9DNN7</accession>
<comment type="subcellular location">
    <subcellularLocation>
        <location evidence="1">Membrane</location>
        <topology evidence="1">Multi-pass membrane protein</topology>
    </subcellularLocation>
</comment>
<dbReference type="NCBIfam" id="NF033827">
    <property type="entry name" value="CDF_efflux_DmeF"/>
    <property type="match status" value="1"/>
</dbReference>
<evidence type="ECO:0000256" key="7">
    <source>
        <dbReference type="SAM" id="Phobius"/>
    </source>
</evidence>
<dbReference type="Proteomes" id="UP000823632">
    <property type="component" value="Unassembled WGS sequence"/>
</dbReference>
<evidence type="ECO:0000256" key="2">
    <source>
        <dbReference type="ARBA" id="ARBA00022448"/>
    </source>
</evidence>
<name>A0A9D9DNN7_9BACT</name>
<sequence length="300" mass="33400">MDYEHIKKAEKKTFLVIVLTLLTMIAEIAVGYFTHSMALFADGCHMGTHALALSLTFFTYILITRFATSDKFAFGTGKFSTLSGFASSILLGLTGIFIIFESVERLFNPERIGFNEAILVAVIGLIVNAASILIMGDNHNHNHAAHNHQHNHTNEHKEDFNFKAAYMHILADALTSIFAIAALLAAKYFNWIFLDPVVGFIGGTVICIWAYNLIKSTTAILVDCEDRVTKEHIAEHLMGLCRIEELRVWAASEDKVNVIAKVEINNPEYSIEEIKHKISETADTASITIEVTSKVFPEVH</sequence>
<dbReference type="InterPro" id="IPR058533">
    <property type="entry name" value="Cation_efflux_TM"/>
</dbReference>
<reference evidence="9" key="2">
    <citation type="journal article" date="2021" name="PeerJ">
        <title>Extensive microbial diversity within the chicken gut microbiome revealed by metagenomics and culture.</title>
        <authorList>
            <person name="Gilroy R."/>
            <person name="Ravi A."/>
            <person name="Getino M."/>
            <person name="Pursley I."/>
            <person name="Horton D.L."/>
            <person name="Alikhan N.F."/>
            <person name="Baker D."/>
            <person name="Gharbi K."/>
            <person name="Hall N."/>
            <person name="Watson M."/>
            <person name="Adriaenssens E.M."/>
            <person name="Foster-Nyarko E."/>
            <person name="Jarju S."/>
            <person name="Secka A."/>
            <person name="Antonio M."/>
            <person name="Oren A."/>
            <person name="Chaudhuri R.R."/>
            <person name="La Ragione R."/>
            <person name="Hildebrand F."/>
            <person name="Pallen M.J."/>
        </authorList>
    </citation>
    <scope>NUCLEOTIDE SEQUENCE</scope>
    <source>
        <strain evidence="9">10192</strain>
    </source>
</reference>
<evidence type="ECO:0000256" key="3">
    <source>
        <dbReference type="ARBA" id="ARBA00022692"/>
    </source>
</evidence>
<dbReference type="Pfam" id="PF01545">
    <property type="entry name" value="Cation_efflux"/>
    <property type="match status" value="1"/>
</dbReference>
<dbReference type="PANTHER" id="PTHR45755:SF4">
    <property type="entry name" value="ZINC TRANSPORTER 7"/>
    <property type="match status" value="1"/>
</dbReference>
<proteinExistence type="predicted"/>
<evidence type="ECO:0000256" key="4">
    <source>
        <dbReference type="ARBA" id="ARBA00022989"/>
    </source>
</evidence>
<dbReference type="PANTHER" id="PTHR45755">
    <property type="match status" value="1"/>
</dbReference>
<reference evidence="9" key="1">
    <citation type="submission" date="2020-10" db="EMBL/GenBank/DDBJ databases">
        <authorList>
            <person name="Gilroy R."/>
        </authorList>
    </citation>
    <scope>NUCLEOTIDE SEQUENCE</scope>
    <source>
        <strain evidence="9">10192</strain>
    </source>
</reference>
<keyword evidence="5" id="KW-0406">Ion transport</keyword>
<gene>
    <name evidence="9" type="primary">dmeF</name>
    <name evidence="9" type="ORF">IAC76_07605</name>
</gene>
<feature type="transmembrane region" description="Helical" evidence="7">
    <location>
        <begin position="165"/>
        <end position="185"/>
    </location>
</feature>
<keyword evidence="4 7" id="KW-1133">Transmembrane helix</keyword>
<feature type="transmembrane region" description="Helical" evidence="7">
    <location>
        <begin position="191"/>
        <end position="211"/>
    </location>
</feature>
<feature type="transmembrane region" description="Helical" evidence="7">
    <location>
        <begin position="112"/>
        <end position="134"/>
    </location>
</feature>
<evidence type="ECO:0000256" key="1">
    <source>
        <dbReference type="ARBA" id="ARBA00004141"/>
    </source>
</evidence>
<keyword evidence="3 7" id="KW-0812">Transmembrane</keyword>
<dbReference type="InterPro" id="IPR002524">
    <property type="entry name" value="Cation_efflux"/>
</dbReference>
<dbReference type="EMBL" id="JADIND010000169">
    <property type="protein sequence ID" value="MBO8431237.1"/>
    <property type="molecule type" value="Genomic_DNA"/>
</dbReference>
<evidence type="ECO:0000256" key="5">
    <source>
        <dbReference type="ARBA" id="ARBA00023065"/>
    </source>
</evidence>
<evidence type="ECO:0000259" key="8">
    <source>
        <dbReference type="Pfam" id="PF01545"/>
    </source>
</evidence>
<dbReference type="GO" id="GO:0016020">
    <property type="term" value="C:membrane"/>
    <property type="evidence" value="ECO:0007669"/>
    <property type="project" value="UniProtKB-SubCell"/>
</dbReference>
<dbReference type="AlphaFoldDB" id="A0A9D9DNN7"/>
<dbReference type="Gene3D" id="1.20.1510.10">
    <property type="entry name" value="Cation efflux protein transmembrane domain"/>
    <property type="match status" value="1"/>
</dbReference>
<keyword evidence="2" id="KW-0813">Transport</keyword>
<evidence type="ECO:0000256" key="6">
    <source>
        <dbReference type="ARBA" id="ARBA00023136"/>
    </source>
</evidence>
<keyword evidence="6 7" id="KW-0472">Membrane</keyword>
<dbReference type="SUPFAM" id="SSF161111">
    <property type="entry name" value="Cation efflux protein transmembrane domain-like"/>
    <property type="match status" value="1"/>
</dbReference>
<evidence type="ECO:0000313" key="10">
    <source>
        <dbReference type="Proteomes" id="UP000823632"/>
    </source>
</evidence>